<protein>
    <recommendedName>
        <fullName evidence="3">1,4-alpha-glucan branching enzyme</fullName>
        <ecNumber evidence="3">2.4.1.18</ecNumber>
    </recommendedName>
</protein>
<dbReference type="Pfam" id="PF02806">
    <property type="entry name" value="Alpha-amylase_C"/>
    <property type="match status" value="1"/>
</dbReference>
<accession>A0ABQ9XKE8</accession>
<dbReference type="InterPro" id="IPR013780">
    <property type="entry name" value="Glyco_hydro_b"/>
</dbReference>
<evidence type="ECO:0000256" key="3">
    <source>
        <dbReference type="ARBA" id="ARBA00012541"/>
    </source>
</evidence>
<feature type="domain" description="Glycosyl hydrolase family 13 catalytic" evidence="6">
    <location>
        <begin position="196"/>
        <end position="562"/>
    </location>
</feature>
<evidence type="ECO:0000256" key="4">
    <source>
        <dbReference type="ARBA" id="ARBA00022676"/>
    </source>
</evidence>
<dbReference type="PANTHER" id="PTHR43651">
    <property type="entry name" value="1,4-ALPHA-GLUCAN-BRANCHING ENZYME"/>
    <property type="match status" value="1"/>
</dbReference>
<dbReference type="InterPro" id="IPR006048">
    <property type="entry name" value="A-amylase/branching_C"/>
</dbReference>
<dbReference type="SUPFAM" id="SSF51445">
    <property type="entry name" value="(Trans)glycosidases"/>
    <property type="match status" value="1"/>
</dbReference>
<dbReference type="InterPro" id="IPR014756">
    <property type="entry name" value="Ig_E-set"/>
</dbReference>
<dbReference type="PANTHER" id="PTHR43651:SF3">
    <property type="entry name" value="1,4-ALPHA-GLUCAN-BRANCHING ENZYME"/>
    <property type="match status" value="1"/>
</dbReference>
<dbReference type="PIRSF" id="PIRSF000463">
    <property type="entry name" value="GlgB"/>
    <property type="match status" value="1"/>
</dbReference>
<evidence type="ECO:0000256" key="1">
    <source>
        <dbReference type="ARBA" id="ARBA00000826"/>
    </source>
</evidence>
<dbReference type="Pfam" id="PF02922">
    <property type="entry name" value="CBM_48"/>
    <property type="match status" value="1"/>
</dbReference>
<sequence>MSDYNPKRLIDDDEYLRPHEAAIRRRFDNFQKLKQTVTQSEGGIDQFSKSYERYGVHATDKGVEYREWAPGAQEVSLWGEFCNWDPAKRVPCQKDQFGNWTCFIPNNADGTCPIPHHSRIKAHVKLATGKEEDRVPLWINCTSQDGTNPLDGRFWNPPEKFVFTNPRPKRPETLLIYECHVGMSSEEEKVNSYREFADQRLQYIKDNGYTAIELMAVMEHAYYASFGYHVTNFFSIASRSGTPSDLQYLVDKAHGLGLFVIMDIVHSHASKNVLDGMNMWDGTSHHYFHDLPKGYHTLWDSRLFNYGQYETVRFLLSNLRFYNDFYQIDGFRFDGVSSMLYTHHGLSVGFSGSYNEYFGGDVDEECVAYLTLANDLIHTINPEAITIAEDVSGMPGMCRSAKDGGLGFDYRLAMAIPDKWIKLLKEQSDDQWDMANIAHTLTNRRYKEPCVAYCESHDQALVGDKTIAFWLMDKEMYDWMTVVKPETPIIDRGIALHKMIRLLTMGLGGEAYLTFMGNEFGHPEWIDFPREGNGNSYKYCRRQWHLAEDKLLRYRFLLAFERAMNELAVKYNVMSEGYGWVSRKDNGDKVISFERANLLFVFNFHPTKSFPDYRLGVKNPGKYTPVLCSDDEQFGGHCRVAAHVDHISEPFAADSHYHSIMVYLPSRVCTVYKRE</sequence>
<dbReference type="EC" id="2.4.1.18" evidence="3"/>
<evidence type="ECO:0000256" key="5">
    <source>
        <dbReference type="ARBA" id="ARBA00022679"/>
    </source>
</evidence>
<dbReference type="Gene3D" id="3.20.20.80">
    <property type="entry name" value="Glycosidases"/>
    <property type="match status" value="1"/>
</dbReference>
<dbReference type="CDD" id="cd02854">
    <property type="entry name" value="E_set_GBE_euk_N"/>
    <property type="match status" value="1"/>
</dbReference>
<comment type="caution">
    <text evidence="7">The sequence shown here is derived from an EMBL/GenBank/DDBJ whole genome shotgun (WGS) entry which is preliminary data.</text>
</comment>
<dbReference type="Gene3D" id="2.60.40.1180">
    <property type="entry name" value="Golgi alpha-mannosidase II"/>
    <property type="match status" value="1"/>
</dbReference>
<proteinExistence type="inferred from homology"/>
<evidence type="ECO:0000259" key="6">
    <source>
        <dbReference type="SMART" id="SM00642"/>
    </source>
</evidence>
<dbReference type="SUPFAM" id="SSF51011">
    <property type="entry name" value="Glycosyl hydrolase domain"/>
    <property type="match status" value="1"/>
</dbReference>
<evidence type="ECO:0000313" key="8">
    <source>
        <dbReference type="Proteomes" id="UP001281761"/>
    </source>
</evidence>
<comment type="catalytic activity">
    <reaction evidence="1">
        <text>Transfers a segment of a (1-&gt;4)-alpha-D-glucan chain to a primary hydroxy group in a similar glucan chain.</text>
        <dbReference type="EC" id="2.4.1.18"/>
    </reaction>
</comment>
<dbReference type="InterPro" id="IPR037439">
    <property type="entry name" value="Branching_enzy"/>
</dbReference>
<dbReference type="EMBL" id="JARBJD010000110">
    <property type="protein sequence ID" value="KAK2951959.1"/>
    <property type="molecule type" value="Genomic_DNA"/>
</dbReference>
<dbReference type="InterPro" id="IPR006047">
    <property type="entry name" value="GH13_cat_dom"/>
</dbReference>
<evidence type="ECO:0000256" key="2">
    <source>
        <dbReference type="ARBA" id="ARBA00009000"/>
    </source>
</evidence>
<reference evidence="7 8" key="1">
    <citation type="journal article" date="2022" name="bioRxiv">
        <title>Genomics of Preaxostyla Flagellates Illuminates Evolutionary Transitions and the Path Towards Mitochondrial Loss.</title>
        <authorList>
            <person name="Novak L.V.F."/>
            <person name="Treitli S.C."/>
            <person name="Pyrih J."/>
            <person name="Halakuc P."/>
            <person name="Pipaliya S.V."/>
            <person name="Vacek V."/>
            <person name="Brzon O."/>
            <person name="Soukal P."/>
            <person name="Eme L."/>
            <person name="Dacks J.B."/>
            <person name="Karnkowska A."/>
            <person name="Elias M."/>
            <person name="Hampl V."/>
        </authorList>
    </citation>
    <scope>NUCLEOTIDE SEQUENCE [LARGE SCALE GENOMIC DNA]</scope>
    <source>
        <strain evidence="7">NAU3</strain>
        <tissue evidence="7">Gut</tissue>
    </source>
</reference>
<dbReference type="InterPro" id="IPR017853">
    <property type="entry name" value="GH"/>
</dbReference>
<dbReference type="SUPFAM" id="SSF81296">
    <property type="entry name" value="E set domains"/>
    <property type="match status" value="1"/>
</dbReference>
<dbReference type="Gene3D" id="2.60.40.10">
    <property type="entry name" value="Immunoglobulins"/>
    <property type="match status" value="1"/>
</dbReference>
<name>A0ABQ9XKE8_9EUKA</name>
<dbReference type="InterPro" id="IPR013783">
    <property type="entry name" value="Ig-like_fold"/>
</dbReference>
<organism evidence="7 8">
    <name type="scientific">Blattamonas nauphoetae</name>
    <dbReference type="NCBI Taxonomy" id="2049346"/>
    <lineage>
        <taxon>Eukaryota</taxon>
        <taxon>Metamonada</taxon>
        <taxon>Preaxostyla</taxon>
        <taxon>Oxymonadida</taxon>
        <taxon>Blattamonas</taxon>
    </lineage>
</organism>
<gene>
    <name evidence="7" type="ORF">BLNAU_13059</name>
</gene>
<dbReference type="SMART" id="SM00642">
    <property type="entry name" value="Aamy"/>
    <property type="match status" value="1"/>
</dbReference>
<comment type="similarity">
    <text evidence="2">Belongs to the glycosyl hydrolase 13 family. GlgB subfamily.</text>
</comment>
<dbReference type="GO" id="GO:0003844">
    <property type="term" value="F:1,4-alpha-glucan branching enzyme activity"/>
    <property type="evidence" value="ECO:0007669"/>
    <property type="project" value="UniProtKB-EC"/>
</dbReference>
<keyword evidence="5 7" id="KW-0808">Transferase</keyword>
<dbReference type="CDD" id="cd11321">
    <property type="entry name" value="AmyAc_bac_euk_BE"/>
    <property type="match status" value="1"/>
</dbReference>
<evidence type="ECO:0000313" key="7">
    <source>
        <dbReference type="EMBL" id="KAK2951959.1"/>
    </source>
</evidence>
<dbReference type="Proteomes" id="UP001281761">
    <property type="component" value="Unassembled WGS sequence"/>
</dbReference>
<dbReference type="Pfam" id="PF00128">
    <property type="entry name" value="Alpha-amylase"/>
    <property type="match status" value="1"/>
</dbReference>
<dbReference type="InterPro" id="IPR004193">
    <property type="entry name" value="Glyco_hydro_13_N"/>
</dbReference>
<keyword evidence="8" id="KW-1185">Reference proteome</keyword>
<keyword evidence="4 7" id="KW-0328">Glycosyltransferase</keyword>